<proteinExistence type="predicted"/>
<keyword evidence="3" id="KW-1185">Reference proteome</keyword>
<name>A0A9P5Q9X3_9AGAR</name>
<dbReference type="SUPFAM" id="SSF53474">
    <property type="entry name" value="alpha/beta-Hydrolases"/>
    <property type="match status" value="1"/>
</dbReference>
<dbReference type="Gene3D" id="3.40.50.1820">
    <property type="entry name" value="alpha/beta hydrolase"/>
    <property type="match status" value="1"/>
</dbReference>
<dbReference type="Proteomes" id="UP000772434">
    <property type="component" value="Unassembled WGS sequence"/>
</dbReference>
<accession>A0A9P5Q9X3</accession>
<dbReference type="GO" id="GO:0016787">
    <property type="term" value="F:hydrolase activity"/>
    <property type="evidence" value="ECO:0007669"/>
    <property type="project" value="UniProtKB-KW"/>
</dbReference>
<dbReference type="InterPro" id="IPR029058">
    <property type="entry name" value="AB_hydrolase_fold"/>
</dbReference>
<sequence>MSCPDCQKGAILLGEPTGSIVDGAYLAAGPEGNTTRAIIVVTDIFGLPLPNCKLLADHFSKSLNCDVWVPDIFDGNPPFRVDTMKNMKTPERAGEKLEWLPFLFGLIPVIPALYRSRPSVASTRARTFIETLQAKKKYGKLGAVGYCYGGTVAINLASTDLINSAVVCHPGSGSEKEVQAIKVPTSWACAEDDMSFKPKLRKRAEEIFQSRRGKDNFIEYEFQDYKGTAHGFANRPNLSYPEVKAGHEGALLQTVKWFDKTLPV</sequence>
<dbReference type="PANTHER" id="PTHR17630">
    <property type="entry name" value="DIENELACTONE HYDROLASE"/>
    <property type="match status" value="1"/>
</dbReference>
<dbReference type="AlphaFoldDB" id="A0A9P5Q9X3"/>
<dbReference type="Pfam" id="PF01738">
    <property type="entry name" value="DLH"/>
    <property type="match status" value="1"/>
</dbReference>
<comment type="caution">
    <text evidence="2">The sequence shown here is derived from an EMBL/GenBank/DDBJ whole genome shotgun (WGS) entry which is preliminary data.</text>
</comment>
<dbReference type="EMBL" id="JADNRY010000003">
    <property type="protein sequence ID" value="KAF9077645.1"/>
    <property type="molecule type" value="Genomic_DNA"/>
</dbReference>
<organism evidence="2 3">
    <name type="scientific">Rhodocollybia butyracea</name>
    <dbReference type="NCBI Taxonomy" id="206335"/>
    <lineage>
        <taxon>Eukaryota</taxon>
        <taxon>Fungi</taxon>
        <taxon>Dikarya</taxon>
        <taxon>Basidiomycota</taxon>
        <taxon>Agaricomycotina</taxon>
        <taxon>Agaricomycetes</taxon>
        <taxon>Agaricomycetidae</taxon>
        <taxon>Agaricales</taxon>
        <taxon>Marasmiineae</taxon>
        <taxon>Omphalotaceae</taxon>
        <taxon>Rhodocollybia</taxon>
    </lineage>
</organism>
<evidence type="ECO:0000259" key="1">
    <source>
        <dbReference type="Pfam" id="PF01738"/>
    </source>
</evidence>
<reference evidence="2" key="1">
    <citation type="submission" date="2020-11" db="EMBL/GenBank/DDBJ databases">
        <authorList>
            <consortium name="DOE Joint Genome Institute"/>
            <person name="Ahrendt S."/>
            <person name="Riley R."/>
            <person name="Andreopoulos W."/>
            <person name="Labutti K."/>
            <person name="Pangilinan J."/>
            <person name="Ruiz-Duenas F.J."/>
            <person name="Barrasa J.M."/>
            <person name="Sanchez-Garcia M."/>
            <person name="Camarero S."/>
            <person name="Miyauchi S."/>
            <person name="Serrano A."/>
            <person name="Linde D."/>
            <person name="Babiker R."/>
            <person name="Drula E."/>
            <person name="Ayuso-Fernandez I."/>
            <person name="Pacheco R."/>
            <person name="Padilla G."/>
            <person name="Ferreira P."/>
            <person name="Barriuso J."/>
            <person name="Kellner H."/>
            <person name="Castanera R."/>
            <person name="Alfaro M."/>
            <person name="Ramirez L."/>
            <person name="Pisabarro A.G."/>
            <person name="Kuo A."/>
            <person name="Tritt A."/>
            <person name="Lipzen A."/>
            <person name="He G."/>
            <person name="Yan M."/>
            <person name="Ng V."/>
            <person name="Cullen D."/>
            <person name="Martin F."/>
            <person name="Rosso M.-N."/>
            <person name="Henrissat B."/>
            <person name="Hibbett D."/>
            <person name="Martinez A.T."/>
            <person name="Grigoriev I.V."/>
        </authorList>
    </citation>
    <scope>NUCLEOTIDE SEQUENCE</scope>
    <source>
        <strain evidence="2">AH 40177</strain>
    </source>
</reference>
<evidence type="ECO:0000313" key="3">
    <source>
        <dbReference type="Proteomes" id="UP000772434"/>
    </source>
</evidence>
<protein>
    <submittedName>
        <fullName evidence="2">Dienelactone hydrolase endo-1-3,1,4-beta-D-glucanase</fullName>
    </submittedName>
</protein>
<dbReference type="InterPro" id="IPR002925">
    <property type="entry name" value="Dienelactn_hydro"/>
</dbReference>
<evidence type="ECO:0000313" key="2">
    <source>
        <dbReference type="EMBL" id="KAF9077645.1"/>
    </source>
</evidence>
<dbReference type="PANTHER" id="PTHR17630:SF44">
    <property type="entry name" value="PROTEIN AIM2"/>
    <property type="match status" value="1"/>
</dbReference>
<dbReference type="OrthoDB" id="10019231at2759"/>
<keyword evidence="2" id="KW-0378">Hydrolase</keyword>
<gene>
    <name evidence="2" type="ORF">BDP27DRAFT_1208534</name>
</gene>
<feature type="domain" description="Dienelactone hydrolase" evidence="1">
    <location>
        <begin position="26"/>
        <end position="260"/>
    </location>
</feature>